<evidence type="ECO:0000313" key="1">
    <source>
        <dbReference type="EMBL" id="EID77413.1"/>
    </source>
</evidence>
<dbReference type="EMBL" id="AJJH01000135">
    <property type="protein sequence ID" value="EID77413.1"/>
    <property type="molecule type" value="Genomic_DNA"/>
</dbReference>
<evidence type="ECO:0000313" key="2">
    <source>
        <dbReference type="Proteomes" id="UP000006447"/>
    </source>
</evidence>
<dbReference type="InterPro" id="IPR035093">
    <property type="entry name" value="RelE/ParE_toxin_dom_sf"/>
</dbReference>
<dbReference type="Gene3D" id="3.30.2310.20">
    <property type="entry name" value="RelE-like"/>
    <property type="match status" value="1"/>
</dbReference>
<proteinExistence type="predicted"/>
<dbReference type="Proteomes" id="UP000006447">
    <property type="component" value="Unassembled WGS sequence"/>
</dbReference>
<evidence type="ECO:0008006" key="3">
    <source>
        <dbReference type="Google" id="ProtNLM"/>
    </source>
</evidence>
<protein>
    <recommendedName>
        <fullName evidence="3">Plasmid stabilization system</fullName>
    </recommendedName>
</protein>
<reference evidence="1 2" key="1">
    <citation type="journal article" date="2012" name="J. Bacteriol.">
        <title>Draft genome sequence of the nitrophenol-degrading actinomycete Rhodococcus imtechensis RKJ300.</title>
        <authorList>
            <person name="Vikram S."/>
            <person name="Kumar S."/>
            <person name="Subramanian S."/>
            <person name="Raghava G.P."/>
        </authorList>
    </citation>
    <scope>NUCLEOTIDE SEQUENCE [LARGE SCALE GENOMIC DNA]</scope>
    <source>
        <strain evidence="1 2">RKJ300</strain>
    </source>
</reference>
<dbReference type="PATRIC" id="fig|1165867.3.peg.4840"/>
<organism evidence="1 2">
    <name type="scientific">Rhodococcus opacus RKJ300 = JCM 13270</name>
    <dbReference type="NCBI Taxonomy" id="1165867"/>
    <lineage>
        <taxon>Bacteria</taxon>
        <taxon>Bacillati</taxon>
        <taxon>Actinomycetota</taxon>
        <taxon>Actinomycetes</taxon>
        <taxon>Mycobacteriales</taxon>
        <taxon>Nocardiaceae</taxon>
        <taxon>Rhodococcus</taxon>
    </lineage>
</organism>
<name>I0WLZ7_RHOOP</name>
<dbReference type="AlphaFoldDB" id="I0WLZ7"/>
<comment type="caution">
    <text evidence="1">The sequence shown here is derived from an EMBL/GenBank/DDBJ whole genome shotgun (WGS) entry which is preliminary data.</text>
</comment>
<sequence>MARSAARSLATSLPEKVATAVFEFVTGPLLENPRRVGKPVDPPLAPACSARRGTYRVLYLINEENRADAYRT</sequence>
<accession>I0WLZ7</accession>
<dbReference type="SUPFAM" id="SSF143011">
    <property type="entry name" value="RelE-like"/>
    <property type="match status" value="1"/>
</dbReference>
<dbReference type="RefSeq" id="WP_007299304.1">
    <property type="nucleotide sequence ID" value="NZ_AJJH01000135.1"/>
</dbReference>
<gene>
    <name evidence="1" type="ORF">W59_23725</name>
</gene>